<evidence type="ECO:0000313" key="3">
    <source>
        <dbReference type="EMBL" id="MVB09084.1"/>
    </source>
</evidence>
<gene>
    <name evidence="3" type="ORF">DWB62_018865</name>
    <name evidence="2" type="ORF">GNY23_18865</name>
</gene>
<dbReference type="EMBL" id="WOTW01000065">
    <property type="protein sequence ID" value="MUP39879.1"/>
    <property type="molecule type" value="Genomic_DNA"/>
</dbReference>
<evidence type="ECO:0000313" key="4">
    <source>
        <dbReference type="Proteomes" id="UP000285951"/>
    </source>
</evidence>
<evidence type="ECO:0000313" key="2">
    <source>
        <dbReference type="EMBL" id="MUP39879.1"/>
    </source>
</evidence>
<proteinExistence type="predicted"/>
<dbReference type="Proteomes" id="UP000285951">
    <property type="component" value="Unassembled WGS sequence"/>
</dbReference>
<dbReference type="Proteomes" id="UP000462449">
    <property type="component" value="Unassembled WGS sequence"/>
</dbReference>
<dbReference type="RefSeq" id="WP_156197235.1">
    <property type="nucleotide sequence ID" value="NZ_QTZN02000065.1"/>
</dbReference>
<feature type="coiled-coil region" evidence="1">
    <location>
        <begin position="87"/>
        <end position="125"/>
    </location>
</feature>
<protein>
    <submittedName>
        <fullName evidence="2">Uncharacterized protein</fullName>
    </submittedName>
</protein>
<evidence type="ECO:0000256" key="1">
    <source>
        <dbReference type="SAM" id="Coils"/>
    </source>
</evidence>
<name>A0A7M4DB50_9BACT</name>
<dbReference type="EMBL" id="QTZN02000065">
    <property type="protein sequence ID" value="MVB09084.1"/>
    <property type="molecule type" value="Genomic_DNA"/>
</dbReference>
<dbReference type="AlphaFoldDB" id="A0A7M4DB50"/>
<evidence type="ECO:0000313" key="5">
    <source>
        <dbReference type="Proteomes" id="UP000462449"/>
    </source>
</evidence>
<sequence length="223" mass="25561">MECEICGKPIENKRPDSRYCSTSCINKAKRMRAKERELDEFGDYPIMDVDSRGNHQMNQNASAELRSIEREHFNTILSLRTEYGEKIRALEDTNLKHEFTIEKLNDKLNDQKEKYTRDIADASTSTTKDTVHAISQMPAIQSVLGAFASNLIPSKSNALGGVADQYNVQEKQIIDAIRRMQPDAQGYLVQMLYVLFAKSHEEQIEIFTTLQAYMMQPEENEDV</sequence>
<organism evidence="2 5">
    <name type="scientific">Labilibaculum euxinus</name>
    <dbReference type="NCBI Taxonomy" id="2686357"/>
    <lineage>
        <taxon>Bacteria</taxon>
        <taxon>Pseudomonadati</taxon>
        <taxon>Bacteroidota</taxon>
        <taxon>Bacteroidia</taxon>
        <taxon>Marinilabiliales</taxon>
        <taxon>Marinifilaceae</taxon>
        <taxon>Labilibaculum</taxon>
    </lineage>
</organism>
<comment type="caution">
    <text evidence="2">The sequence shown here is derived from an EMBL/GenBank/DDBJ whole genome shotgun (WGS) entry which is preliminary data.</text>
</comment>
<keyword evidence="4" id="KW-1185">Reference proteome</keyword>
<dbReference type="OrthoDB" id="1116527at2"/>
<accession>A0A7M4DB50</accession>
<keyword evidence="1" id="KW-0175">Coiled coil</keyword>
<reference evidence="2 5" key="2">
    <citation type="submission" date="2019-12" db="EMBL/GenBank/DDBJ databases">
        <title>Draft genome sequence of Labilibaculum sp. strain 44 isolated from deep waters of Black Sea.</title>
        <authorList>
            <person name="Yadav S."/>
            <person name="Villanueva L."/>
        </authorList>
    </citation>
    <scope>NUCLEOTIDE SEQUENCE [LARGE SCALE GENOMIC DNA]</scope>
    <source>
        <strain evidence="2 5">44</strain>
    </source>
</reference>
<reference evidence="3 4" key="1">
    <citation type="submission" date="2019-11" db="EMBL/GenBank/DDBJ databases">
        <title>Draft genome sequence of Labilibaculum sp. strain SYP isolated from Black Sea.</title>
        <authorList>
            <person name="Yadav S."/>
            <person name="Villanueva L."/>
        </authorList>
    </citation>
    <scope>NUCLEOTIDE SEQUENCE [LARGE SCALE GENOMIC DNA]</scope>
    <source>
        <strain evidence="3 4">44</strain>
    </source>
</reference>